<gene>
    <name evidence="7" type="ORF">SAMN04489723_103120</name>
</gene>
<dbReference type="PANTHER" id="PTHR30250">
    <property type="entry name" value="PST FAMILY PREDICTED COLANIC ACID TRANSPORTER"/>
    <property type="match status" value="1"/>
</dbReference>
<evidence type="ECO:0000256" key="4">
    <source>
        <dbReference type="ARBA" id="ARBA00022989"/>
    </source>
</evidence>
<dbReference type="PANTHER" id="PTHR30250:SF11">
    <property type="entry name" value="O-ANTIGEN TRANSPORTER-RELATED"/>
    <property type="match status" value="1"/>
</dbReference>
<feature type="transmembrane region" description="Helical" evidence="6">
    <location>
        <begin position="12"/>
        <end position="33"/>
    </location>
</feature>
<dbReference type="STRING" id="237018.SAMN04489723_103120"/>
<reference evidence="7 8" key="1">
    <citation type="submission" date="2016-10" db="EMBL/GenBank/DDBJ databases">
        <authorList>
            <person name="de Groot N.N."/>
        </authorList>
    </citation>
    <scope>NUCLEOTIDE SEQUENCE [LARGE SCALE GENOMIC DNA]</scope>
    <source>
        <strain evidence="7 8">DSM 23399</strain>
    </source>
</reference>
<feature type="transmembrane region" description="Helical" evidence="6">
    <location>
        <begin position="353"/>
        <end position="371"/>
    </location>
</feature>
<feature type="transmembrane region" description="Helical" evidence="6">
    <location>
        <begin position="412"/>
        <end position="431"/>
    </location>
</feature>
<keyword evidence="3 6" id="KW-0812">Transmembrane</keyword>
<dbReference type="OrthoDB" id="9814608at2"/>
<feature type="transmembrane region" description="Helical" evidence="6">
    <location>
        <begin position="87"/>
        <end position="106"/>
    </location>
</feature>
<protein>
    <submittedName>
        <fullName evidence="7">Membrane protein involved in the export of O-antigen and teichoic acid</fullName>
    </submittedName>
</protein>
<accession>A0A1I0XG89</accession>
<evidence type="ECO:0000313" key="8">
    <source>
        <dbReference type="Proteomes" id="UP000198790"/>
    </source>
</evidence>
<feature type="transmembrane region" description="Helical" evidence="6">
    <location>
        <begin position="383"/>
        <end position="406"/>
    </location>
</feature>
<dbReference type="EMBL" id="FOKK01000003">
    <property type="protein sequence ID" value="SFA98963.1"/>
    <property type="molecule type" value="Genomic_DNA"/>
</dbReference>
<keyword evidence="8" id="KW-1185">Reference proteome</keyword>
<dbReference type="Proteomes" id="UP000198790">
    <property type="component" value="Unassembled WGS sequence"/>
</dbReference>
<feature type="transmembrane region" description="Helical" evidence="6">
    <location>
        <begin position="194"/>
        <end position="212"/>
    </location>
</feature>
<evidence type="ECO:0000256" key="2">
    <source>
        <dbReference type="ARBA" id="ARBA00022475"/>
    </source>
</evidence>
<feature type="transmembrane region" description="Helical" evidence="6">
    <location>
        <begin position="45"/>
        <end position="66"/>
    </location>
</feature>
<feature type="transmembrane region" description="Helical" evidence="6">
    <location>
        <begin position="274"/>
        <end position="292"/>
    </location>
</feature>
<dbReference type="GO" id="GO:0005886">
    <property type="term" value="C:plasma membrane"/>
    <property type="evidence" value="ECO:0007669"/>
    <property type="project" value="UniProtKB-SubCell"/>
</dbReference>
<evidence type="ECO:0000256" key="6">
    <source>
        <dbReference type="SAM" id="Phobius"/>
    </source>
</evidence>
<evidence type="ECO:0000256" key="1">
    <source>
        <dbReference type="ARBA" id="ARBA00004651"/>
    </source>
</evidence>
<name>A0A1I0XG89_9BACT</name>
<proteinExistence type="predicted"/>
<comment type="subcellular location">
    <subcellularLocation>
        <location evidence="1">Cell membrane</location>
        <topology evidence="1">Multi-pass membrane protein</topology>
    </subcellularLocation>
</comment>
<evidence type="ECO:0000256" key="3">
    <source>
        <dbReference type="ARBA" id="ARBA00022692"/>
    </source>
</evidence>
<keyword evidence="2" id="KW-1003">Cell membrane</keyword>
<sequence length="501" mass="57024">MSNLKKLAGQTAVYGLSSILGRSINFLMIIVYTEYLSKEAMGSFTSIYALIGFLNIVFTYGMETTFFRFTTGKNLDPKKVYNNTQSLLLTSTVVLGSGLFLLAPWLAQWLEYPGQAYLFRWTALILSFDAILAIPFAKLRLENKALIFAGTKIFNIFLNIFFNLLLIVVFPYLISNGTISEGFLGYRSDWGVEYILLSNLLANGLIIPFVWWKAGFFKFQLEGTVIKPMWKYSIPLLFMGLAGVTNELLSRFLFEYVLPPNFYAELTAREAGGVFGANFKLAILMNLVIQAFKYAAEPFFFKQSADKNSPLLYAKVMHVFILFCTLLMIAISVNLEWMGPLFLRKPGYGEGLFIVPTLLMGYLLLGIYFNLSIWFKITDQTKYSFWITLVGAIISIAVIFIFVPILGYMGGALSTILCYFVMCLLCYLYGQKYYPIPYQTAKGIFYLLVSFVISYLGFYLDLGEAVLNFFAKNSLIFLYLVMIFLLEKEHIKSYLPKSKKL</sequence>
<keyword evidence="4 6" id="KW-1133">Transmembrane helix</keyword>
<feature type="transmembrane region" description="Helical" evidence="6">
    <location>
        <begin position="118"/>
        <end position="141"/>
    </location>
</feature>
<feature type="transmembrane region" description="Helical" evidence="6">
    <location>
        <begin position="312"/>
        <end position="333"/>
    </location>
</feature>
<keyword evidence="5 6" id="KW-0472">Membrane</keyword>
<evidence type="ECO:0000313" key="7">
    <source>
        <dbReference type="EMBL" id="SFA98963.1"/>
    </source>
</evidence>
<dbReference type="RefSeq" id="WP_092895055.1">
    <property type="nucleotide sequence ID" value="NZ_FOKK01000003.1"/>
</dbReference>
<feature type="transmembrane region" description="Helical" evidence="6">
    <location>
        <begin position="466"/>
        <end position="486"/>
    </location>
</feature>
<feature type="transmembrane region" description="Helical" evidence="6">
    <location>
        <begin position="153"/>
        <end position="174"/>
    </location>
</feature>
<feature type="transmembrane region" description="Helical" evidence="6">
    <location>
        <begin position="232"/>
        <end position="254"/>
    </location>
</feature>
<feature type="transmembrane region" description="Helical" evidence="6">
    <location>
        <begin position="443"/>
        <end position="460"/>
    </location>
</feature>
<dbReference type="AlphaFoldDB" id="A0A1I0XG89"/>
<dbReference type="InterPro" id="IPR050833">
    <property type="entry name" value="Poly_Biosynth_Transport"/>
</dbReference>
<organism evidence="7 8">
    <name type="scientific">Algoriphagus aquimarinus</name>
    <dbReference type="NCBI Taxonomy" id="237018"/>
    <lineage>
        <taxon>Bacteria</taxon>
        <taxon>Pseudomonadati</taxon>
        <taxon>Bacteroidota</taxon>
        <taxon>Cytophagia</taxon>
        <taxon>Cytophagales</taxon>
        <taxon>Cyclobacteriaceae</taxon>
        <taxon>Algoriphagus</taxon>
    </lineage>
</organism>
<evidence type="ECO:0000256" key="5">
    <source>
        <dbReference type="ARBA" id="ARBA00023136"/>
    </source>
</evidence>